<organism evidence="9 10">
    <name type="scientific">Jimgerdemannia flammicorona</name>
    <dbReference type="NCBI Taxonomy" id="994334"/>
    <lineage>
        <taxon>Eukaryota</taxon>
        <taxon>Fungi</taxon>
        <taxon>Fungi incertae sedis</taxon>
        <taxon>Mucoromycota</taxon>
        <taxon>Mucoromycotina</taxon>
        <taxon>Endogonomycetes</taxon>
        <taxon>Endogonales</taxon>
        <taxon>Endogonaceae</taxon>
        <taxon>Jimgerdemannia</taxon>
    </lineage>
</organism>
<dbReference type="EMBL" id="RBNJ01021825">
    <property type="protein sequence ID" value="RUS19140.1"/>
    <property type="molecule type" value="Genomic_DNA"/>
</dbReference>
<feature type="region of interest" description="Disordered" evidence="8">
    <location>
        <begin position="400"/>
        <end position="520"/>
    </location>
</feature>
<dbReference type="InterPro" id="IPR003738">
    <property type="entry name" value="SRAP"/>
</dbReference>
<dbReference type="InterPro" id="IPR036590">
    <property type="entry name" value="SRAP-like"/>
</dbReference>
<feature type="compositionally biased region" description="Basic and acidic residues" evidence="8">
    <location>
        <begin position="498"/>
        <end position="508"/>
    </location>
</feature>
<evidence type="ECO:0000256" key="5">
    <source>
        <dbReference type="ARBA" id="ARBA00023124"/>
    </source>
</evidence>
<keyword evidence="4" id="KW-0378">Hydrolase</keyword>
<gene>
    <name evidence="9" type="ORF">BC938DRAFT_475808</name>
</gene>
<dbReference type="GO" id="GO:0003697">
    <property type="term" value="F:single-stranded DNA binding"/>
    <property type="evidence" value="ECO:0007669"/>
    <property type="project" value="InterPro"/>
</dbReference>
<dbReference type="GO" id="GO:0106300">
    <property type="term" value="P:protein-DNA covalent cross-linking repair"/>
    <property type="evidence" value="ECO:0007669"/>
    <property type="project" value="InterPro"/>
</dbReference>
<dbReference type="Proteomes" id="UP000274822">
    <property type="component" value="Unassembled WGS sequence"/>
</dbReference>
<dbReference type="GO" id="GO:0016829">
    <property type="term" value="F:lyase activity"/>
    <property type="evidence" value="ECO:0007669"/>
    <property type="project" value="UniProtKB-KW"/>
</dbReference>
<feature type="compositionally biased region" description="Basic and acidic residues" evidence="8">
    <location>
        <begin position="291"/>
        <end position="316"/>
    </location>
</feature>
<dbReference type="PANTHER" id="PTHR13604">
    <property type="entry name" value="DC12-RELATED"/>
    <property type="match status" value="1"/>
</dbReference>
<evidence type="ECO:0000256" key="7">
    <source>
        <dbReference type="ARBA" id="ARBA00023239"/>
    </source>
</evidence>
<evidence type="ECO:0000313" key="10">
    <source>
        <dbReference type="Proteomes" id="UP000274822"/>
    </source>
</evidence>
<comment type="caution">
    <text evidence="9">The sequence shown here is derived from an EMBL/GenBank/DDBJ whole genome shotgun (WGS) entry which is preliminary data.</text>
</comment>
<dbReference type="Gene3D" id="3.90.1680.10">
    <property type="entry name" value="SOS response associated peptidase-like"/>
    <property type="match status" value="1"/>
</dbReference>
<evidence type="ECO:0000313" key="9">
    <source>
        <dbReference type="EMBL" id="RUS19140.1"/>
    </source>
</evidence>
<feature type="compositionally biased region" description="Polar residues" evidence="8">
    <location>
        <begin position="317"/>
        <end position="330"/>
    </location>
</feature>
<dbReference type="GO" id="GO:0006508">
    <property type="term" value="P:proteolysis"/>
    <property type="evidence" value="ECO:0007669"/>
    <property type="project" value="UniProtKB-KW"/>
</dbReference>
<dbReference type="SUPFAM" id="SSF143081">
    <property type="entry name" value="BB1717-like"/>
    <property type="match status" value="1"/>
</dbReference>
<feature type="region of interest" description="Disordered" evidence="8">
    <location>
        <begin position="289"/>
        <end position="338"/>
    </location>
</feature>
<evidence type="ECO:0000256" key="1">
    <source>
        <dbReference type="ARBA" id="ARBA00008136"/>
    </source>
</evidence>
<keyword evidence="7" id="KW-0456">Lyase</keyword>
<sequence length="520" mass="57306">MCGRLACALPPDAIKTALRCSTWIDQDKYKSSYNVAPTSFQPVVREDPTTKEPFIHSMKWGLIPSWSTKQPEYQVYNCPCSTPSRERSAASSSRKGGHPLSACLEYSVLQTHTPPLSSFYEWLAPKHGGKHKKPYFTRRKDGQLMLLAGLYDVVKLEGESEPIYSYTIVTTSSSPFLSFLHDRMPVILENNSEDVQTWLDPSIPWGAQVAKLLKPYEGELECYPVKHEVGKVGTDSPDFIIPLSETRKTGIDSFFKPAKATDHTIGTVHAACSGQMTASPKPEVTIAKTEGNAHGDGADAETESARALERALRESQESTASTVAKQTTDNGVKEGLGDAASDFSRAMDREIQESCEEHERSSKKRVPYTETLGNANITNDQRDDVDAEYARAMEWALRESREEHERVNGRNQDQEAVAIRDGNGDGNGDVKVSPMQLHHKRDLDEIGNAASPVSKKPHLFASTPPSKTPFLSPPSSPSRARPPTSPTKKTSTTPKKASGKDRKDDGHGSAKITSFFQRKL</sequence>
<proteinExistence type="inferred from homology"/>
<protein>
    <recommendedName>
        <fullName evidence="11">DUF159-domain-containing protein</fullName>
    </recommendedName>
</protein>
<evidence type="ECO:0000256" key="6">
    <source>
        <dbReference type="ARBA" id="ARBA00023125"/>
    </source>
</evidence>
<dbReference type="Pfam" id="PF02586">
    <property type="entry name" value="SRAP"/>
    <property type="match status" value="2"/>
</dbReference>
<reference evidence="9 10" key="1">
    <citation type="journal article" date="2018" name="New Phytol.">
        <title>Phylogenomics of Endogonaceae and evolution of mycorrhizas within Mucoromycota.</title>
        <authorList>
            <person name="Chang Y."/>
            <person name="Desiro A."/>
            <person name="Na H."/>
            <person name="Sandor L."/>
            <person name="Lipzen A."/>
            <person name="Clum A."/>
            <person name="Barry K."/>
            <person name="Grigoriev I.V."/>
            <person name="Martin F.M."/>
            <person name="Stajich J.E."/>
            <person name="Smith M.E."/>
            <person name="Bonito G."/>
            <person name="Spatafora J.W."/>
        </authorList>
    </citation>
    <scope>NUCLEOTIDE SEQUENCE [LARGE SCALE GENOMIC DNA]</scope>
    <source>
        <strain evidence="9 10">AD002</strain>
    </source>
</reference>
<keyword evidence="5" id="KW-0190">Covalent protein-DNA linkage</keyword>
<dbReference type="GO" id="GO:0008233">
    <property type="term" value="F:peptidase activity"/>
    <property type="evidence" value="ECO:0007669"/>
    <property type="project" value="UniProtKB-KW"/>
</dbReference>
<dbReference type="PANTHER" id="PTHR13604:SF0">
    <property type="entry name" value="ABASIC SITE PROCESSING PROTEIN HMCES"/>
    <property type="match status" value="1"/>
</dbReference>
<evidence type="ECO:0000256" key="4">
    <source>
        <dbReference type="ARBA" id="ARBA00022801"/>
    </source>
</evidence>
<feature type="compositionally biased region" description="Basic and acidic residues" evidence="8">
    <location>
        <begin position="350"/>
        <end position="360"/>
    </location>
</feature>
<dbReference type="AlphaFoldDB" id="A0A433PNW5"/>
<name>A0A433PNW5_9FUNG</name>
<feature type="compositionally biased region" description="Low complexity" evidence="8">
    <location>
        <begin position="477"/>
        <end position="496"/>
    </location>
</feature>
<evidence type="ECO:0000256" key="2">
    <source>
        <dbReference type="ARBA" id="ARBA00022670"/>
    </source>
</evidence>
<evidence type="ECO:0000256" key="3">
    <source>
        <dbReference type="ARBA" id="ARBA00022763"/>
    </source>
</evidence>
<evidence type="ECO:0000256" key="8">
    <source>
        <dbReference type="SAM" id="MobiDB-lite"/>
    </source>
</evidence>
<keyword evidence="6" id="KW-0238">DNA-binding</keyword>
<feature type="region of interest" description="Disordered" evidence="8">
    <location>
        <begin position="350"/>
        <end position="369"/>
    </location>
</feature>
<keyword evidence="2" id="KW-0645">Protease</keyword>
<feature type="compositionally biased region" description="Polar residues" evidence="8">
    <location>
        <begin position="511"/>
        <end position="520"/>
    </location>
</feature>
<accession>A0A433PNW5</accession>
<comment type="similarity">
    <text evidence="1">Belongs to the SOS response-associated peptidase family.</text>
</comment>
<evidence type="ECO:0008006" key="11">
    <source>
        <dbReference type="Google" id="ProtNLM"/>
    </source>
</evidence>
<keyword evidence="3" id="KW-0227">DNA damage</keyword>
<keyword evidence="10" id="KW-1185">Reference proteome</keyword>